<feature type="DNA-binding region" description="H-T-H motif" evidence="4">
    <location>
        <begin position="36"/>
        <end position="55"/>
    </location>
</feature>
<accession>A0A838B9G0</accession>
<keyword evidence="3" id="KW-0804">Transcription</keyword>
<comment type="caution">
    <text evidence="6">The sequence shown here is derived from an EMBL/GenBank/DDBJ whole genome shotgun (WGS) entry which is preliminary data.</text>
</comment>
<organism evidence="6 7">
    <name type="scientific">Mesorhizobium neociceri</name>
    <dbReference type="NCBI Taxonomy" id="1307853"/>
    <lineage>
        <taxon>Bacteria</taxon>
        <taxon>Pseudomonadati</taxon>
        <taxon>Pseudomonadota</taxon>
        <taxon>Alphaproteobacteria</taxon>
        <taxon>Hyphomicrobiales</taxon>
        <taxon>Phyllobacteriaceae</taxon>
        <taxon>Mesorhizobium</taxon>
    </lineage>
</organism>
<dbReference type="InterPro" id="IPR036271">
    <property type="entry name" value="Tet_transcr_reg_TetR-rel_C_sf"/>
</dbReference>
<dbReference type="SUPFAM" id="SSF46689">
    <property type="entry name" value="Homeodomain-like"/>
    <property type="match status" value="1"/>
</dbReference>
<dbReference type="GO" id="GO:0003700">
    <property type="term" value="F:DNA-binding transcription factor activity"/>
    <property type="evidence" value="ECO:0007669"/>
    <property type="project" value="TreeGrafter"/>
</dbReference>
<dbReference type="InterPro" id="IPR009057">
    <property type="entry name" value="Homeodomain-like_sf"/>
</dbReference>
<proteinExistence type="predicted"/>
<dbReference type="PANTHER" id="PTHR30055">
    <property type="entry name" value="HTH-TYPE TRANSCRIPTIONAL REGULATOR RUTR"/>
    <property type="match status" value="1"/>
</dbReference>
<dbReference type="Proteomes" id="UP000558284">
    <property type="component" value="Unassembled WGS sequence"/>
</dbReference>
<dbReference type="AlphaFoldDB" id="A0A838B9G0"/>
<keyword evidence="2 4" id="KW-0238">DNA-binding</keyword>
<dbReference type="EMBL" id="JACDTY010000013">
    <property type="protein sequence ID" value="MBA1143246.1"/>
    <property type="molecule type" value="Genomic_DNA"/>
</dbReference>
<feature type="domain" description="HTH tetR-type" evidence="5">
    <location>
        <begin position="13"/>
        <end position="73"/>
    </location>
</feature>
<dbReference type="InterPro" id="IPR050109">
    <property type="entry name" value="HTH-type_TetR-like_transc_reg"/>
</dbReference>
<evidence type="ECO:0000313" key="6">
    <source>
        <dbReference type="EMBL" id="MBA1143246.1"/>
    </source>
</evidence>
<dbReference type="Gene3D" id="1.10.357.10">
    <property type="entry name" value="Tetracycline Repressor, domain 2"/>
    <property type="match status" value="1"/>
</dbReference>
<evidence type="ECO:0000256" key="3">
    <source>
        <dbReference type="ARBA" id="ARBA00023163"/>
    </source>
</evidence>
<dbReference type="InterPro" id="IPR025996">
    <property type="entry name" value="MT1864/Rv1816-like_C"/>
</dbReference>
<dbReference type="RefSeq" id="WP_181060271.1">
    <property type="nucleotide sequence ID" value="NZ_JACDTY010000013.1"/>
</dbReference>
<evidence type="ECO:0000256" key="1">
    <source>
        <dbReference type="ARBA" id="ARBA00023015"/>
    </source>
</evidence>
<protein>
    <submittedName>
        <fullName evidence="6">TetR/AcrR family transcriptional regulator</fullName>
    </submittedName>
</protein>
<evidence type="ECO:0000256" key="4">
    <source>
        <dbReference type="PROSITE-ProRule" id="PRU00335"/>
    </source>
</evidence>
<evidence type="ECO:0000256" key="2">
    <source>
        <dbReference type="ARBA" id="ARBA00023125"/>
    </source>
</evidence>
<dbReference type="PROSITE" id="PS50977">
    <property type="entry name" value="HTH_TETR_2"/>
    <property type="match status" value="1"/>
</dbReference>
<dbReference type="InterPro" id="IPR001647">
    <property type="entry name" value="HTH_TetR"/>
</dbReference>
<sequence length="208" mass="22682">MAVETTREAYHHGDLRDALIKATDTILAERGLEGFTLREAARRAHVSPAAPAHHFGSSAGLLTEVAILGFEELARHIEVEGSAKSATARLKQQAAGYVRFALAYPGRFQLMFRYDLLLPDDARLAAASELAKVPIARTILALRGLPEDAELDAPTSATMLAAWSTVHGFAHLALSGKFSKLTPEAKSQHLLDELLPQMLDILWPEPKR</sequence>
<name>A0A838B9G0_9HYPH</name>
<dbReference type="SUPFAM" id="SSF48498">
    <property type="entry name" value="Tetracyclin repressor-like, C-terminal domain"/>
    <property type="match status" value="1"/>
</dbReference>
<evidence type="ECO:0000313" key="7">
    <source>
        <dbReference type="Proteomes" id="UP000558284"/>
    </source>
</evidence>
<reference evidence="6 7" key="1">
    <citation type="submission" date="2020-07" db="EMBL/GenBank/DDBJ databases">
        <title>Definition of the novel symbiovar canariense within Mesorhizobium novociceri, a new species of genus Mesorhizobium nodulating Cicer canariense in the Caldera de Taburiente National Park (La Palma, Canary Islands).</title>
        <authorList>
            <person name="Leon-Barrios M."/>
            <person name="Perez-Yepez J."/>
            <person name="Flores-Felix J.D."/>
            <person name="Ramirez-Baena M.H."/>
            <person name="Pulido-Suarez L."/>
            <person name="Igual J.M."/>
            <person name="Velazquez E."/>
            <person name="Peix A."/>
        </authorList>
    </citation>
    <scope>NUCLEOTIDE SEQUENCE [LARGE SCALE GENOMIC DNA]</scope>
    <source>
        <strain evidence="6 7">CCANP35</strain>
    </source>
</reference>
<dbReference type="PANTHER" id="PTHR30055:SF220">
    <property type="entry name" value="TETR-FAMILY REGULATORY PROTEIN"/>
    <property type="match status" value="1"/>
</dbReference>
<keyword evidence="1" id="KW-0805">Transcription regulation</keyword>
<gene>
    <name evidence="6" type="ORF">H0241_23785</name>
</gene>
<dbReference type="Pfam" id="PF13305">
    <property type="entry name" value="TetR_C_33"/>
    <property type="match status" value="1"/>
</dbReference>
<evidence type="ECO:0000259" key="5">
    <source>
        <dbReference type="PROSITE" id="PS50977"/>
    </source>
</evidence>
<dbReference type="Pfam" id="PF00440">
    <property type="entry name" value="TetR_N"/>
    <property type="match status" value="1"/>
</dbReference>
<keyword evidence="7" id="KW-1185">Reference proteome</keyword>
<dbReference type="GO" id="GO:0000976">
    <property type="term" value="F:transcription cis-regulatory region binding"/>
    <property type="evidence" value="ECO:0007669"/>
    <property type="project" value="TreeGrafter"/>
</dbReference>